<evidence type="ECO:0000313" key="2">
    <source>
        <dbReference type="EMBL" id="CUU55188.1"/>
    </source>
</evidence>
<proteinExistence type="predicted"/>
<gene>
    <name evidence="2" type="ORF">Ga0074812_104269</name>
</gene>
<name>A0A0S4QII9_9ACTN</name>
<accession>A0A0S4QII9</accession>
<sequence>MSRIFALSAATRPQVLAALVSGMGLLIAVIAMFTPRGSHAATSALGIVGIVAMLALVTGMGVLIGQAVSHRSGGGS</sequence>
<dbReference type="EMBL" id="FAOZ01000004">
    <property type="protein sequence ID" value="CUU55188.1"/>
    <property type="molecule type" value="Genomic_DNA"/>
</dbReference>
<evidence type="ECO:0000313" key="3">
    <source>
        <dbReference type="Proteomes" id="UP000198802"/>
    </source>
</evidence>
<dbReference type="Proteomes" id="UP000198802">
    <property type="component" value="Unassembled WGS sequence"/>
</dbReference>
<keyword evidence="1" id="KW-0812">Transmembrane</keyword>
<keyword evidence="1" id="KW-1133">Transmembrane helix</keyword>
<keyword evidence="3" id="KW-1185">Reference proteome</keyword>
<keyword evidence="1" id="KW-0472">Membrane</keyword>
<evidence type="ECO:0000256" key="1">
    <source>
        <dbReference type="SAM" id="Phobius"/>
    </source>
</evidence>
<reference evidence="3" key="1">
    <citation type="submission" date="2015-11" db="EMBL/GenBank/DDBJ databases">
        <authorList>
            <person name="Varghese N."/>
        </authorList>
    </citation>
    <scope>NUCLEOTIDE SEQUENCE [LARGE SCALE GENOMIC DNA]</scope>
    <source>
        <strain evidence="3">DSM 45899</strain>
    </source>
</reference>
<feature type="transmembrane region" description="Helical" evidence="1">
    <location>
        <begin position="15"/>
        <end position="33"/>
    </location>
</feature>
<organism evidence="2 3">
    <name type="scientific">Parafrankia irregularis</name>
    <dbReference type="NCBI Taxonomy" id="795642"/>
    <lineage>
        <taxon>Bacteria</taxon>
        <taxon>Bacillati</taxon>
        <taxon>Actinomycetota</taxon>
        <taxon>Actinomycetes</taxon>
        <taxon>Frankiales</taxon>
        <taxon>Frankiaceae</taxon>
        <taxon>Parafrankia</taxon>
    </lineage>
</organism>
<dbReference type="AlphaFoldDB" id="A0A0S4QII9"/>
<feature type="transmembrane region" description="Helical" evidence="1">
    <location>
        <begin position="45"/>
        <end position="68"/>
    </location>
</feature>
<dbReference type="RefSeq" id="WP_091273391.1">
    <property type="nucleotide sequence ID" value="NZ_FAOZ01000004.1"/>
</dbReference>
<protein>
    <submittedName>
        <fullName evidence="2">Uncharacterized protein</fullName>
    </submittedName>
</protein>